<dbReference type="InterPro" id="IPR036249">
    <property type="entry name" value="Thioredoxin-like_sf"/>
</dbReference>
<dbReference type="GO" id="GO:0004497">
    <property type="term" value="F:monooxygenase activity"/>
    <property type="evidence" value="ECO:0007669"/>
    <property type="project" value="UniProtKB-KW"/>
</dbReference>
<evidence type="ECO:0000313" key="7">
    <source>
        <dbReference type="Proteomes" id="UP001221519"/>
    </source>
</evidence>
<dbReference type="Pfam" id="PF01494">
    <property type="entry name" value="FAD_binding_3"/>
    <property type="match status" value="1"/>
</dbReference>
<evidence type="ECO:0000256" key="4">
    <source>
        <dbReference type="ARBA" id="ARBA00022827"/>
    </source>
</evidence>
<dbReference type="PANTHER" id="PTHR43004">
    <property type="entry name" value="TRK SYSTEM POTASSIUM UPTAKE PROTEIN"/>
    <property type="match status" value="1"/>
</dbReference>
<feature type="domain" description="FAD-binding" evidence="5">
    <location>
        <begin position="11"/>
        <end position="342"/>
    </location>
</feature>
<evidence type="ECO:0000313" key="6">
    <source>
        <dbReference type="EMBL" id="WDI03343.1"/>
    </source>
</evidence>
<dbReference type="Gene3D" id="3.50.50.60">
    <property type="entry name" value="FAD/NAD(P)-binding domain"/>
    <property type="match status" value="1"/>
</dbReference>
<dbReference type="Gene3D" id="3.40.30.120">
    <property type="match status" value="1"/>
</dbReference>
<evidence type="ECO:0000256" key="3">
    <source>
        <dbReference type="ARBA" id="ARBA00022630"/>
    </source>
</evidence>
<dbReference type="InterPro" id="IPR050641">
    <property type="entry name" value="RIFMO-like"/>
</dbReference>
<gene>
    <name evidence="6" type="ORF">PUW25_05050</name>
</gene>
<keyword evidence="3" id="KW-0285">Flavoprotein</keyword>
<accession>A0ABY7XCM3</accession>
<evidence type="ECO:0000256" key="2">
    <source>
        <dbReference type="ARBA" id="ARBA00007801"/>
    </source>
</evidence>
<dbReference type="RefSeq" id="WP_047913471.1">
    <property type="nucleotide sequence ID" value="NZ_CP118108.1"/>
</dbReference>
<dbReference type="Gene3D" id="3.30.70.2450">
    <property type="match status" value="1"/>
</dbReference>
<reference evidence="6 7" key="1">
    <citation type="submission" date="2023-02" db="EMBL/GenBank/DDBJ databases">
        <title>Pathogen: clinical or host-associated sample.</title>
        <authorList>
            <person name="Hergert J."/>
            <person name="Casey R."/>
            <person name="Wagner J."/>
            <person name="Young E.L."/>
            <person name="Oakeson K.F."/>
        </authorList>
    </citation>
    <scope>NUCLEOTIDE SEQUENCE [LARGE SCALE GENOMIC DNA]</scope>
    <source>
        <strain evidence="6 7">2022CK-00829</strain>
    </source>
</reference>
<protein>
    <submittedName>
        <fullName evidence="6">FAD-dependent monooxygenase</fullName>
    </submittedName>
</protein>
<comment type="similarity">
    <text evidence="2">Belongs to the PheA/TfdB FAD monooxygenase family.</text>
</comment>
<dbReference type="SUPFAM" id="SSF51905">
    <property type="entry name" value="FAD/NAD(P)-binding domain"/>
    <property type="match status" value="1"/>
</dbReference>
<sequence length="510" mass="56039">MTIKPTDQHYIDVLIAGAGPTGSTLAADLLRRGLRVRLVDKAAHAFKGSRAKGIQPRTQEVFEDLGVLEEAHNEGGPYPLAGLHIGPITIPWRMQMQSKPTPDIPYPNILLLPQLRTDAILHRLLERQGLCIEFNTSVEDFEQDADGVTVTLSTGEQIRSRYLVGADGGSSTVRKVLGTRFIGDTDESDRMIIIDATIDGLSSKRWHIWPRTQGKSVAACPLPHTNQFQVMIKLAPNETPDLHNTALAAHFYKLTGLKLHDITWSSIFRPNVRLAEHYRSGRIFVAGDAAHVHTPAGGQGLNTGVQDAYNLGWKLSQVIAGAPDRLLDSYENERLPIAAFVLGRSNELYSGLKQHRLSSLKRGDEERQLGISYHGGLLAPMEAPATKTLRVGDRAPDSTCIGQDGIRRLFNVYQGPHFTLLAFGANATKALHELTWPATGAKLHRYSVETHGRIDHNCIIDSTGNLNSIYGITRDTLVLIRPDGYIGSIITKDWHAAFDAAAKELTPPLQ</sequence>
<keyword evidence="6" id="KW-0503">Monooxygenase</keyword>
<dbReference type="NCBIfam" id="NF004832">
    <property type="entry name" value="PRK06184.1"/>
    <property type="match status" value="1"/>
</dbReference>
<dbReference type="InterPro" id="IPR036188">
    <property type="entry name" value="FAD/NAD-bd_sf"/>
</dbReference>
<organism evidence="6 7">
    <name type="scientific">Paenibacillus urinalis</name>
    <dbReference type="NCBI Taxonomy" id="521520"/>
    <lineage>
        <taxon>Bacteria</taxon>
        <taxon>Bacillati</taxon>
        <taxon>Bacillota</taxon>
        <taxon>Bacilli</taxon>
        <taxon>Bacillales</taxon>
        <taxon>Paenibacillaceae</taxon>
        <taxon>Paenibacillus</taxon>
    </lineage>
</organism>
<keyword evidence="6" id="KW-0560">Oxidoreductase</keyword>
<keyword evidence="4" id="KW-0274">FAD</keyword>
<name>A0ABY7XCM3_9BACL</name>
<dbReference type="PANTHER" id="PTHR43004:SF19">
    <property type="entry name" value="BINDING MONOOXYGENASE, PUTATIVE (JCVI)-RELATED"/>
    <property type="match status" value="1"/>
</dbReference>
<proteinExistence type="inferred from homology"/>
<dbReference type="EMBL" id="CP118108">
    <property type="protein sequence ID" value="WDI03343.1"/>
    <property type="molecule type" value="Genomic_DNA"/>
</dbReference>
<dbReference type="SUPFAM" id="SSF52833">
    <property type="entry name" value="Thioredoxin-like"/>
    <property type="match status" value="1"/>
</dbReference>
<evidence type="ECO:0000259" key="5">
    <source>
        <dbReference type="Pfam" id="PF01494"/>
    </source>
</evidence>
<comment type="cofactor">
    <cofactor evidence="1">
        <name>FAD</name>
        <dbReference type="ChEBI" id="CHEBI:57692"/>
    </cofactor>
</comment>
<dbReference type="PRINTS" id="PR00420">
    <property type="entry name" value="RNGMNOXGNASE"/>
</dbReference>
<dbReference type="InterPro" id="IPR002938">
    <property type="entry name" value="FAD-bd"/>
</dbReference>
<keyword evidence="7" id="KW-1185">Reference proteome</keyword>
<evidence type="ECO:0000256" key="1">
    <source>
        <dbReference type="ARBA" id="ARBA00001974"/>
    </source>
</evidence>
<dbReference type="Proteomes" id="UP001221519">
    <property type="component" value="Chromosome"/>
</dbReference>